<dbReference type="AlphaFoldDB" id="A0AAI8V3Y4"/>
<protein>
    <submittedName>
        <fullName evidence="2">Uu.00g033210.m01.CDS01</fullName>
    </submittedName>
</protein>
<gene>
    <name evidence="2" type="ORF">KHLLAP_LOCUS936</name>
</gene>
<feature type="region of interest" description="Disordered" evidence="1">
    <location>
        <begin position="1"/>
        <end position="51"/>
    </location>
</feature>
<accession>A0AAI8V3Y4</accession>
<feature type="compositionally biased region" description="Pro residues" evidence="1">
    <location>
        <begin position="33"/>
        <end position="50"/>
    </location>
</feature>
<feature type="region of interest" description="Disordered" evidence="1">
    <location>
        <begin position="143"/>
        <end position="171"/>
    </location>
</feature>
<sequence>MLRSQHPEASTTFLQFLHSPPIPNTKDKQKLTPPCPSTGPSPAAAPPTSPLPEILQQHYHQRRPAAAAQLIPSIPDPNEQHLCTSCQLATERGVLTALRAIRSYHDGVLIRQSALDSIFAALYRRPTRRRYRSLGPPRRVGAVLRGRVHPPPRDRPRAMVAEGAGGAGAAF</sequence>
<dbReference type="Proteomes" id="UP001295740">
    <property type="component" value="Unassembled WGS sequence"/>
</dbReference>
<evidence type="ECO:0000313" key="2">
    <source>
        <dbReference type="EMBL" id="CAJ2500468.1"/>
    </source>
</evidence>
<evidence type="ECO:0000256" key="1">
    <source>
        <dbReference type="SAM" id="MobiDB-lite"/>
    </source>
</evidence>
<evidence type="ECO:0000313" key="3">
    <source>
        <dbReference type="Proteomes" id="UP001295740"/>
    </source>
</evidence>
<proteinExistence type="predicted"/>
<reference evidence="2" key="1">
    <citation type="submission" date="2023-10" db="EMBL/GenBank/DDBJ databases">
        <authorList>
            <person name="Hackl T."/>
        </authorList>
    </citation>
    <scope>NUCLEOTIDE SEQUENCE</scope>
</reference>
<dbReference type="EMBL" id="CAUWAG010000003">
    <property type="protein sequence ID" value="CAJ2500468.1"/>
    <property type="molecule type" value="Genomic_DNA"/>
</dbReference>
<keyword evidence="3" id="KW-1185">Reference proteome</keyword>
<organism evidence="2 3">
    <name type="scientific">Anthostomella pinea</name>
    <dbReference type="NCBI Taxonomy" id="933095"/>
    <lineage>
        <taxon>Eukaryota</taxon>
        <taxon>Fungi</taxon>
        <taxon>Dikarya</taxon>
        <taxon>Ascomycota</taxon>
        <taxon>Pezizomycotina</taxon>
        <taxon>Sordariomycetes</taxon>
        <taxon>Xylariomycetidae</taxon>
        <taxon>Xylariales</taxon>
        <taxon>Xylariaceae</taxon>
        <taxon>Anthostomella</taxon>
    </lineage>
</organism>
<comment type="caution">
    <text evidence="2">The sequence shown here is derived from an EMBL/GenBank/DDBJ whole genome shotgun (WGS) entry which is preliminary data.</text>
</comment>
<name>A0AAI8V3Y4_9PEZI</name>